<feature type="compositionally biased region" description="Low complexity" evidence="1">
    <location>
        <begin position="1"/>
        <end position="13"/>
    </location>
</feature>
<accession>A0A1V4JNQ2</accession>
<feature type="region of interest" description="Disordered" evidence="1">
    <location>
        <begin position="1"/>
        <end position="22"/>
    </location>
</feature>
<dbReference type="EMBL" id="LSYS01006880">
    <property type="protein sequence ID" value="OPJ73790.1"/>
    <property type="molecule type" value="Genomic_DNA"/>
</dbReference>
<comment type="caution">
    <text evidence="2">The sequence shown here is derived from an EMBL/GenBank/DDBJ whole genome shotgun (WGS) entry which is preliminary data.</text>
</comment>
<keyword evidence="3" id="KW-1185">Reference proteome</keyword>
<proteinExistence type="predicted"/>
<dbReference type="OrthoDB" id="1906282at2759"/>
<sequence>MSQRAPRGAVAAAAGGGERRERRAAAVRRRWAHVVSGLQEDTQSLFDKTGMEESNGNLPIHRDTILSEVCWDRVTITNLLEVLRSLVALIDPQEGS</sequence>
<gene>
    <name evidence="2" type="ORF">AV530_013245</name>
</gene>
<evidence type="ECO:0000256" key="1">
    <source>
        <dbReference type="SAM" id="MobiDB-lite"/>
    </source>
</evidence>
<evidence type="ECO:0000313" key="3">
    <source>
        <dbReference type="Proteomes" id="UP000190648"/>
    </source>
</evidence>
<dbReference type="AlphaFoldDB" id="A0A1V4JNQ2"/>
<evidence type="ECO:0000313" key="2">
    <source>
        <dbReference type="EMBL" id="OPJ73790.1"/>
    </source>
</evidence>
<organism evidence="2 3">
    <name type="scientific">Patagioenas fasciata monilis</name>
    <dbReference type="NCBI Taxonomy" id="372326"/>
    <lineage>
        <taxon>Eukaryota</taxon>
        <taxon>Metazoa</taxon>
        <taxon>Chordata</taxon>
        <taxon>Craniata</taxon>
        <taxon>Vertebrata</taxon>
        <taxon>Euteleostomi</taxon>
        <taxon>Archelosauria</taxon>
        <taxon>Archosauria</taxon>
        <taxon>Dinosauria</taxon>
        <taxon>Saurischia</taxon>
        <taxon>Theropoda</taxon>
        <taxon>Coelurosauria</taxon>
        <taxon>Aves</taxon>
        <taxon>Neognathae</taxon>
        <taxon>Neoaves</taxon>
        <taxon>Columbimorphae</taxon>
        <taxon>Columbiformes</taxon>
        <taxon>Columbidae</taxon>
        <taxon>Patagioenas</taxon>
    </lineage>
</organism>
<reference evidence="2 3" key="1">
    <citation type="submission" date="2016-02" db="EMBL/GenBank/DDBJ databases">
        <title>Band-tailed pigeon sequencing and assembly.</title>
        <authorList>
            <person name="Soares A.E."/>
            <person name="Novak B.J."/>
            <person name="Rice E.S."/>
            <person name="O'Connell B."/>
            <person name="Chang D."/>
            <person name="Weber S."/>
            <person name="Shapiro B."/>
        </authorList>
    </citation>
    <scope>NUCLEOTIDE SEQUENCE [LARGE SCALE GENOMIC DNA]</scope>
    <source>
        <strain evidence="2">BTP2013</strain>
        <tissue evidence="2">Blood</tissue>
    </source>
</reference>
<name>A0A1V4JNQ2_PATFA</name>
<dbReference type="Proteomes" id="UP000190648">
    <property type="component" value="Unassembled WGS sequence"/>
</dbReference>
<protein>
    <submittedName>
        <fullName evidence="2">Uncharacterized protein</fullName>
    </submittedName>
</protein>